<keyword evidence="1" id="KW-0732">Signal</keyword>
<feature type="signal peptide" evidence="1">
    <location>
        <begin position="1"/>
        <end position="31"/>
    </location>
</feature>
<keyword evidence="3" id="KW-1185">Reference proteome</keyword>
<name>A0A139X205_9CYAN</name>
<dbReference type="AlphaFoldDB" id="A0A139X205"/>
<proteinExistence type="predicted"/>
<dbReference type="EMBL" id="ANNX02000040">
    <property type="protein sequence ID" value="KYC38728.1"/>
    <property type="molecule type" value="Genomic_DNA"/>
</dbReference>
<gene>
    <name evidence="2" type="ORF">WA1_36790</name>
</gene>
<comment type="caution">
    <text evidence="2">The sequence shown here is derived from an EMBL/GenBank/DDBJ whole genome shotgun (WGS) entry which is preliminary data.</text>
</comment>
<dbReference type="OrthoDB" id="512590at2"/>
<dbReference type="Proteomes" id="UP000076925">
    <property type="component" value="Unassembled WGS sequence"/>
</dbReference>
<dbReference type="RefSeq" id="WP_017746729.1">
    <property type="nucleotide sequence ID" value="NZ_KQ976354.1"/>
</dbReference>
<reference evidence="2 3" key="1">
    <citation type="journal article" date="2013" name="Genome Biol. Evol.">
        <title>Genomes of Stigonematalean cyanobacteria (subsection V) and the evolution of oxygenic photosynthesis from prokaryotes to plastids.</title>
        <authorList>
            <person name="Dagan T."/>
            <person name="Roettger M."/>
            <person name="Stucken K."/>
            <person name="Landan G."/>
            <person name="Koch R."/>
            <person name="Major P."/>
            <person name="Gould S.B."/>
            <person name="Goremykin V.V."/>
            <person name="Rippka R."/>
            <person name="Tandeau de Marsac N."/>
            <person name="Gugger M."/>
            <person name="Lockhart P.J."/>
            <person name="Allen J.F."/>
            <person name="Brune I."/>
            <person name="Maus I."/>
            <person name="Puhler A."/>
            <person name="Martin W.F."/>
        </authorList>
    </citation>
    <scope>NUCLEOTIDE SEQUENCE [LARGE SCALE GENOMIC DNA]</scope>
    <source>
        <strain evidence="2 3">PCC 7110</strain>
    </source>
</reference>
<sequence length="236" mass="25893">MKIHKVFSTVLLTTISASTLIFSSFVSSALADVREIRINNISEQLAPSRVLGGDREFDGHGPAVKSNVRLRIGDGGQSLYADIYLHAKETQSDWSETEGRWTRKVWQAPRGRRITRIVSDKLSETSFISKAAGFQILGPGADFKEFAGRILDALMARSGRSEREVLDIIGRGLAVVPDGGNYVHIVKPSGDERTELVKLFAIVGDTGGPDISDDDNPKDDTRVVAIEFNPVRIELQ</sequence>
<evidence type="ECO:0000313" key="3">
    <source>
        <dbReference type="Proteomes" id="UP000076925"/>
    </source>
</evidence>
<protein>
    <submittedName>
        <fullName evidence="2">Uncharacterized protein</fullName>
    </submittedName>
</protein>
<evidence type="ECO:0000313" key="2">
    <source>
        <dbReference type="EMBL" id="KYC38728.1"/>
    </source>
</evidence>
<feature type="chain" id="PRO_5007300516" evidence="1">
    <location>
        <begin position="32"/>
        <end position="236"/>
    </location>
</feature>
<organism evidence="2 3">
    <name type="scientific">Scytonema hofmannii PCC 7110</name>
    <dbReference type="NCBI Taxonomy" id="128403"/>
    <lineage>
        <taxon>Bacteria</taxon>
        <taxon>Bacillati</taxon>
        <taxon>Cyanobacteriota</taxon>
        <taxon>Cyanophyceae</taxon>
        <taxon>Nostocales</taxon>
        <taxon>Scytonemataceae</taxon>
        <taxon>Scytonema</taxon>
    </lineage>
</organism>
<accession>A0A139X205</accession>
<evidence type="ECO:0000256" key="1">
    <source>
        <dbReference type="SAM" id="SignalP"/>
    </source>
</evidence>